<dbReference type="Proteomes" id="UP000230607">
    <property type="component" value="Chromosome 1"/>
</dbReference>
<evidence type="ECO:0000313" key="2">
    <source>
        <dbReference type="Proteomes" id="UP000230607"/>
    </source>
</evidence>
<proteinExistence type="predicted"/>
<dbReference type="OrthoDB" id="8019at2157"/>
<evidence type="ECO:0000313" key="1">
    <source>
        <dbReference type="EMBL" id="SMH70443.1"/>
    </source>
</evidence>
<name>A0A2H1FCE7_9ARCH</name>
<dbReference type="RefSeq" id="WP_157926587.1">
    <property type="nucleotide sequence ID" value="NZ_LT841358.1"/>
</dbReference>
<sequence length="124" mass="14343">MNKKDAQGIVKAIRAISQYVRFAGVIDSKGKIMVYERRHGHEPLLNIKNTTDQFSHLAIKTRMASQFNRQLGDVQFMWEEREKVQTISFAVGKNTVWVSIDKKVIRSEVLRIIDNCLPIVKHFS</sequence>
<keyword evidence="2" id="KW-1185">Reference proteome</keyword>
<dbReference type="EMBL" id="LT841358">
    <property type="protein sequence ID" value="SMH70443.1"/>
    <property type="molecule type" value="Genomic_DNA"/>
</dbReference>
<gene>
    <name evidence="1" type="ORF">NCS_10250</name>
</gene>
<reference evidence="2" key="1">
    <citation type="submission" date="2017-03" db="EMBL/GenBank/DDBJ databases">
        <authorList>
            <person name="Herbold C."/>
        </authorList>
    </citation>
    <scope>NUCLEOTIDE SEQUENCE [LARGE SCALE GENOMIC DNA]</scope>
</reference>
<evidence type="ECO:0008006" key="3">
    <source>
        <dbReference type="Google" id="ProtNLM"/>
    </source>
</evidence>
<accession>A0A2H1FCE7</accession>
<protein>
    <recommendedName>
        <fullName evidence="3">Roadblock/LAMTOR2 domain-containing protein</fullName>
    </recommendedName>
</protein>
<dbReference type="AlphaFoldDB" id="A0A2H1FCE7"/>
<organism evidence="1 2">
    <name type="scientific">Candidatus Nitrosotalea okcheonensis</name>
    <dbReference type="NCBI Taxonomy" id="1903276"/>
    <lineage>
        <taxon>Archaea</taxon>
        <taxon>Nitrososphaerota</taxon>
        <taxon>Nitrososphaeria</taxon>
        <taxon>Nitrosotaleales</taxon>
        <taxon>Nitrosotaleaceae</taxon>
        <taxon>Nitrosotalea</taxon>
    </lineage>
</organism>